<gene>
    <name evidence="1" type="ORF">Vse01_35900</name>
</gene>
<sequence>MTGGAEEMFRRLEATDPPREMRVLDSAVEVAAGPVAVGIDASGRRHLLIPLTDRHPTVQDTTSRGVTVTTRSLEDDSGHPGRYTDVVCQLPELNDIFAAFTDDLSRQLQRRPGDPGRVCLELLHRWRELLSPAPGPILGPEALLGLLAELHFLEMICGLGGPEPLQLWTGPHKARADFTSVTAAVEVKATMHRDRLVVGVHGADQLEERPGTDLYLYVEQFERDSAGDSVPDVVDRLLGTGLDRRILLDALATVGYRSDDADAYRQDRHRVKRAAAYHVNSPGFPRVTSGQLDASLQQHLVRLNYSIDLSAFDRHLTAPSTAAAALMEQP</sequence>
<dbReference type="OrthoDB" id="4854145at2"/>
<accession>A0A9W5XKX7</accession>
<dbReference type="RefSeq" id="WP_093408026.1">
    <property type="nucleotide sequence ID" value="NZ_BOPD01000021.1"/>
</dbReference>
<evidence type="ECO:0008006" key="3">
    <source>
        <dbReference type="Google" id="ProtNLM"/>
    </source>
</evidence>
<evidence type="ECO:0000313" key="2">
    <source>
        <dbReference type="Proteomes" id="UP000607311"/>
    </source>
</evidence>
<protein>
    <recommendedName>
        <fullName evidence="3">PD-(D/E)XK family member</fullName>
    </recommendedName>
</protein>
<dbReference type="EMBL" id="BOPD01000021">
    <property type="protein sequence ID" value="GIJ34442.1"/>
    <property type="molecule type" value="Genomic_DNA"/>
</dbReference>
<proteinExistence type="predicted"/>
<organism evidence="1 2">
    <name type="scientific">Micromonospora sediminimaris</name>
    <dbReference type="NCBI Taxonomy" id="547162"/>
    <lineage>
        <taxon>Bacteria</taxon>
        <taxon>Bacillati</taxon>
        <taxon>Actinomycetota</taxon>
        <taxon>Actinomycetes</taxon>
        <taxon>Micromonosporales</taxon>
        <taxon>Micromonosporaceae</taxon>
        <taxon>Micromonospora</taxon>
    </lineage>
</organism>
<dbReference type="Proteomes" id="UP000607311">
    <property type="component" value="Unassembled WGS sequence"/>
</dbReference>
<comment type="caution">
    <text evidence="1">The sequence shown here is derived from an EMBL/GenBank/DDBJ whole genome shotgun (WGS) entry which is preliminary data.</text>
</comment>
<dbReference type="AlphaFoldDB" id="A0A9W5XKX7"/>
<evidence type="ECO:0000313" key="1">
    <source>
        <dbReference type="EMBL" id="GIJ34442.1"/>
    </source>
</evidence>
<name>A0A9W5XKX7_9ACTN</name>
<reference evidence="1" key="1">
    <citation type="submission" date="2021-01" db="EMBL/GenBank/DDBJ databases">
        <title>Whole genome shotgun sequence of Verrucosispora sediminis NBRC 107745.</title>
        <authorList>
            <person name="Komaki H."/>
            <person name="Tamura T."/>
        </authorList>
    </citation>
    <scope>NUCLEOTIDE SEQUENCE</scope>
    <source>
        <strain evidence="1">NBRC 107745</strain>
    </source>
</reference>
<dbReference type="Pfam" id="PF14390">
    <property type="entry name" value="DUF4420"/>
    <property type="match status" value="1"/>
</dbReference>
<dbReference type="InterPro" id="IPR025534">
    <property type="entry name" value="DUF4420"/>
</dbReference>
<keyword evidence="2" id="KW-1185">Reference proteome</keyword>